<keyword evidence="4" id="KW-1185">Reference proteome</keyword>
<sequence length="116" mass="13448">MIENHNFTVMEEKGKTLEEVVDKYLSEHICRSLVQVSIVSIDGKAKHCHNHDLMREVILSITTEFNFCQVLEKEGSSFHGKSRRLSINNYGDEFLKAEKSQVLDDQSWKQHKNAKI</sequence>
<evidence type="ECO:0000256" key="1">
    <source>
        <dbReference type="ARBA" id="ARBA00022737"/>
    </source>
</evidence>
<proteinExistence type="predicted"/>
<keyword evidence="1" id="KW-0677">Repeat</keyword>
<dbReference type="EMBL" id="LRBV02000004">
    <property type="status" value="NOT_ANNOTATED_CDS"/>
    <property type="molecule type" value="Genomic_DNA"/>
</dbReference>
<name>A0A7N2LKI6_QUELO</name>
<reference evidence="3" key="2">
    <citation type="submission" date="2021-01" db="UniProtKB">
        <authorList>
            <consortium name="EnsemblPlants"/>
        </authorList>
    </citation>
    <scope>IDENTIFICATION</scope>
</reference>
<dbReference type="Gramene" id="QL04p084456:mrna">
    <property type="protein sequence ID" value="QL04p084456:mrna:CDS:1"/>
    <property type="gene ID" value="QL04p084456"/>
</dbReference>
<dbReference type="EnsemblPlants" id="QL04p084456:mrna">
    <property type="protein sequence ID" value="QL04p084456:mrna:CDS:1"/>
    <property type="gene ID" value="QL04p084456"/>
</dbReference>
<dbReference type="InParanoid" id="A0A7N2LKI6"/>
<accession>A0A7N2LKI6</accession>
<organism evidence="3 4">
    <name type="scientific">Quercus lobata</name>
    <name type="common">Valley oak</name>
    <dbReference type="NCBI Taxonomy" id="97700"/>
    <lineage>
        <taxon>Eukaryota</taxon>
        <taxon>Viridiplantae</taxon>
        <taxon>Streptophyta</taxon>
        <taxon>Embryophyta</taxon>
        <taxon>Tracheophyta</taxon>
        <taxon>Spermatophyta</taxon>
        <taxon>Magnoliopsida</taxon>
        <taxon>eudicotyledons</taxon>
        <taxon>Gunneridae</taxon>
        <taxon>Pentapetalae</taxon>
        <taxon>rosids</taxon>
        <taxon>fabids</taxon>
        <taxon>Fagales</taxon>
        <taxon>Fagaceae</taxon>
        <taxon>Quercus</taxon>
    </lineage>
</organism>
<dbReference type="InterPro" id="IPR058922">
    <property type="entry name" value="WHD_DRP"/>
</dbReference>
<dbReference type="Pfam" id="PF23559">
    <property type="entry name" value="WHD_DRP"/>
    <property type="match status" value="1"/>
</dbReference>
<dbReference type="AlphaFoldDB" id="A0A7N2LKI6"/>
<reference evidence="3 4" key="1">
    <citation type="journal article" date="2016" name="G3 (Bethesda)">
        <title>First Draft Assembly and Annotation of the Genome of a California Endemic Oak Quercus lobata Nee (Fagaceae).</title>
        <authorList>
            <person name="Sork V.L."/>
            <person name="Fitz-Gibbon S.T."/>
            <person name="Puiu D."/>
            <person name="Crepeau M."/>
            <person name="Gugger P.F."/>
            <person name="Sherman R."/>
            <person name="Stevens K."/>
            <person name="Langley C.H."/>
            <person name="Pellegrini M."/>
            <person name="Salzberg S.L."/>
        </authorList>
    </citation>
    <scope>NUCLEOTIDE SEQUENCE [LARGE SCALE GENOMIC DNA]</scope>
    <source>
        <strain evidence="3 4">cv. SW786</strain>
    </source>
</reference>
<evidence type="ECO:0000313" key="4">
    <source>
        <dbReference type="Proteomes" id="UP000594261"/>
    </source>
</evidence>
<protein>
    <recommendedName>
        <fullName evidence="2">Disease resistance protein winged helix domain-containing protein</fullName>
    </recommendedName>
</protein>
<evidence type="ECO:0000259" key="2">
    <source>
        <dbReference type="Pfam" id="PF23559"/>
    </source>
</evidence>
<feature type="domain" description="Disease resistance protein winged helix" evidence="2">
    <location>
        <begin position="9"/>
        <end position="58"/>
    </location>
</feature>
<dbReference type="Proteomes" id="UP000594261">
    <property type="component" value="Chromosome 4"/>
</dbReference>
<evidence type="ECO:0000313" key="3">
    <source>
        <dbReference type="EnsemblPlants" id="QL04p084456:mrna:CDS:1"/>
    </source>
</evidence>